<evidence type="ECO:0000313" key="2">
    <source>
        <dbReference type="EMBL" id="PSS23105.1"/>
    </source>
</evidence>
<dbReference type="EMBL" id="KZ679008">
    <property type="protein sequence ID" value="PSS23105.1"/>
    <property type="molecule type" value="Genomic_DNA"/>
</dbReference>
<protein>
    <recommendedName>
        <fullName evidence="4">DUF2406 domain-containing protein</fullName>
    </recommendedName>
</protein>
<dbReference type="OrthoDB" id="5330253at2759"/>
<dbReference type="InterPro" id="IPR018809">
    <property type="entry name" value="DUF2406"/>
</dbReference>
<dbReference type="Pfam" id="PF10295">
    <property type="entry name" value="DUF2406"/>
    <property type="match status" value="1"/>
</dbReference>
<dbReference type="PANTHER" id="PTHR28186:SF1">
    <property type="entry name" value="MEIOTICALLY UP-REGULATED GENE 9 PROTEIN"/>
    <property type="match status" value="1"/>
</dbReference>
<feature type="compositionally biased region" description="Basic and acidic residues" evidence="1">
    <location>
        <begin position="32"/>
        <end position="45"/>
    </location>
</feature>
<feature type="compositionally biased region" description="Low complexity" evidence="1">
    <location>
        <begin position="314"/>
        <end position="330"/>
    </location>
</feature>
<keyword evidence="3" id="KW-1185">Reference proteome</keyword>
<feature type="compositionally biased region" description="Low complexity" evidence="1">
    <location>
        <begin position="268"/>
        <end position="286"/>
    </location>
</feature>
<evidence type="ECO:0000256" key="1">
    <source>
        <dbReference type="SAM" id="MobiDB-lite"/>
    </source>
</evidence>
<accession>A0A2T3B8A9</accession>
<feature type="region of interest" description="Disordered" evidence="1">
    <location>
        <begin position="78"/>
        <end position="105"/>
    </location>
</feature>
<feature type="compositionally biased region" description="Low complexity" evidence="1">
    <location>
        <begin position="228"/>
        <end position="239"/>
    </location>
</feature>
<proteinExistence type="predicted"/>
<dbReference type="PANTHER" id="PTHR28186">
    <property type="entry name" value="MEIOTICALLY UP-REGULATED GENE 9 PROTEIN"/>
    <property type="match status" value="1"/>
</dbReference>
<feature type="compositionally biased region" description="Polar residues" evidence="1">
    <location>
        <begin position="1"/>
        <end position="30"/>
    </location>
</feature>
<dbReference type="Proteomes" id="UP000241818">
    <property type="component" value="Unassembled WGS sequence"/>
</dbReference>
<dbReference type="RefSeq" id="XP_024723151.1">
    <property type="nucleotide sequence ID" value="XM_024867384.1"/>
</dbReference>
<dbReference type="GeneID" id="36575465"/>
<dbReference type="AlphaFoldDB" id="A0A2T3B8A9"/>
<gene>
    <name evidence="2" type="ORF">M430DRAFT_40306</name>
</gene>
<organism evidence="2 3">
    <name type="scientific">Amorphotheca resinae ATCC 22711</name>
    <dbReference type="NCBI Taxonomy" id="857342"/>
    <lineage>
        <taxon>Eukaryota</taxon>
        <taxon>Fungi</taxon>
        <taxon>Dikarya</taxon>
        <taxon>Ascomycota</taxon>
        <taxon>Pezizomycotina</taxon>
        <taxon>Leotiomycetes</taxon>
        <taxon>Helotiales</taxon>
        <taxon>Amorphothecaceae</taxon>
        <taxon>Amorphotheca</taxon>
    </lineage>
</organism>
<evidence type="ECO:0008006" key="4">
    <source>
        <dbReference type="Google" id="ProtNLM"/>
    </source>
</evidence>
<feature type="compositionally biased region" description="Basic residues" evidence="1">
    <location>
        <begin position="341"/>
        <end position="352"/>
    </location>
</feature>
<feature type="region of interest" description="Disordered" evidence="1">
    <location>
        <begin position="1"/>
        <end position="61"/>
    </location>
</feature>
<feature type="region of interest" description="Disordered" evidence="1">
    <location>
        <begin position="119"/>
        <end position="352"/>
    </location>
</feature>
<dbReference type="InParanoid" id="A0A2T3B8A9"/>
<sequence>MSTANPGQRQRAKSSFSFRSNHSAKSSGSNKIDLHETHDEKESRRLNSKADPSLAIHEAEPSAVAASVKTSLASIRAIQHRDAQGNPIADPDLSNPTRSRWERPLDTIRSFEAAIDGNYSRKPYSRSDSADSSSNHGRRNSYYGGTQVTTDDRSKSYQNSYYGGRPQPQRSESSYMDGRNGYNNGAENGRNGYYPNRARYPRTSSEPHFNNGQAGGYAAAPNQQAYDSATTASGSGSSGEHAGYSTDPSSENTSESYGYDAYGGNPLQGQAEQYGANGAQAQGYGYPNQGQPALSRMESAGPRVPIKLGSSNESAASNVPAPVAAPAAAPAAPPAEEKSRKGWFGKRFSKNS</sequence>
<evidence type="ECO:0000313" key="3">
    <source>
        <dbReference type="Proteomes" id="UP000241818"/>
    </source>
</evidence>
<reference evidence="2 3" key="1">
    <citation type="journal article" date="2018" name="New Phytol.">
        <title>Comparative genomics and transcriptomics depict ericoid mycorrhizal fungi as versatile saprotrophs and plant mutualists.</title>
        <authorList>
            <person name="Martino E."/>
            <person name="Morin E."/>
            <person name="Grelet G.A."/>
            <person name="Kuo A."/>
            <person name="Kohler A."/>
            <person name="Daghino S."/>
            <person name="Barry K.W."/>
            <person name="Cichocki N."/>
            <person name="Clum A."/>
            <person name="Dockter R.B."/>
            <person name="Hainaut M."/>
            <person name="Kuo R.C."/>
            <person name="LaButti K."/>
            <person name="Lindahl B.D."/>
            <person name="Lindquist E.A."/>
            <person name="Lipzen A."/>
            <person name="Khouja H.R."/>
            <person name="Magnuson J."/>
            <person name="Murat C."/>
            <person name="Ohm R.A."/>
            <person name="Singer S.W."/>
            <person name="Spatafora J.W."/>
            <person name="Wang M."/>
            <person name="Veneault-Fourrey C."/>
            <person name="Henrissat B."/>
            <person name="Grigoriev I.V."/>
            <person name="Martin F.M."/>
            <person name="Perotto S."/>
        </authorList>
    </citation>
    <scope>NUCLEOTIDE SEQUENCE [LARGE SCALE GENOMIC DNA]</scope>
    <source>
        <strain evidence="2 3">ATCC 22711</strain>
    </source>
</reference>
<feature type="compositionally biased region" description="Polar residues" evidence="1">
    <location>
        <begin position="246"/>
        <end position="256"/>
    </location>
</feature>
<feature type="compositionally biased region" description="Polar residues" evidence="1">
    <location>
        <begin position="202"/>
        <end position="212"/>
    </location>
</feature>
<name>A0A2T3B8A9_AMORE</name>